<comment type="caution">
    <text evidence="1">The sequence shown here is derived from an EMBL/GenBank/DDBJ whole genome shotgun (WGS) entry which is preliminary data.</text>
</comment>
<dbReference type="Proteomes" id="UP000652219">
    <property type="component" value="Unassembled WGS sequence"/>
</dbReference>
<keyword evidence="2" id="KW-1185">Reference proteome</keyword>
<reference evidence="1 2" key="1">
    <citation type="journal article" date="2020" name="Phytopathology">
        <title>Genome Sequence Resources of Colletotrichum truncatum, C. plurivorum, C. musicola, and C. sojae: Four Species Pathogenic to Soybean (Glycine max).</title>
        <authorList>
            <person name="Rogerio F."/>
            <person name="Boufleur T.R."/>
            <person name="Ciampi-Guillardi M."/>
            <person name="Sukno S.A."/>
            <person name="Thon M.R."/>
            <person name="Massola Junior N.S."/>
            <person name="Baroncelli R."/>
        </authorList>
    </citation>
    <scope>NUCLEOTIDE SEQUENCE [LARGE SCALE GENOMIC DNA]</scope>
    <source>
        <strain evidence="1 2">LFN0009</strain>
    </source>
</reference>
<accession>A0A8H6J573</accession>
<evidence type="ECO:0000313" key="2">
    <source>
        <dbReference type="Proteomes" id="UP000652219"/>
    </source>
</evidence>
<dbReference type="AlphaFoldDB" id="A0A8H6J573"/>
<name>A0A8H6J573_9PEZI</name>
<proteinExistence type="predicted"/>
<dbReference type="EMBL" id="WIGN01000153">
    <property type="protein sequence ID" value="KAF6806697.1"/>
    <property type="molecule type" value="Genomic_DNA"/>
</dbReference>
<sequence>MLRCCERRVPDASSDPRAYMERHPGALFTLQFRALRVANRNDLWRAVDCNYTVPSVEISFNTVFGRTGGASVQTDYSTLWNSAADDGWKEILDAAWAYRQKSSIPESRRALISRFTFVKFPPDIRFSDYTARKTAPPISQAMQCSLELCARTFTTPSYANFSASPLAGPQTPLTTTSEGTTDAEDALAWVELKPASSDELPESTVFRVNYCDYDDISRYLKDLFTTTMSTTGVVGTTEDTPTSGATQIRQRSTPGLGLTDDVEKRAQLMEAQLLSEEKLRFSKAE</sequence>
<evidence type="ECO:0000313" key="1">
    <source>
        <dbReference type="EMBL" id="KAF6806697.1"/>
    </source>
</evidence>
<organism evidence="1 2">
    <name type="scientific">Colletotrichum sojae</name>
    <dbReference type="NCBI Taxonomy" id="2175907"/>
    <lineage>
        <taxon>Eukaryota</taxon>
        <taxon>Fungi</taxon>
        <taxon>Dikarya</taxon>
        <taxon>Ascomycota</taxon>
        <taxon>Pezizomycotina</taxon>
        <taxon>Sordariomycetes</taxon>
        <taxon>Hypocreomycetidae</taxon>
        <taxon>Glomerellales</taxon>
        <taxon>Glomerellaceae</taxon>
        <taxon>Colletotrichum</taxon>
        <taxon>Colletotrichum orchidearum species complex</taxon>
    </lineage>
</organism>
<gene>
    <name evidence="1" type="ORF">CSOJ01_08681</name>
</gene>
<protein>
    <submittedName>
        <fullName evidence="1">Uncharacterized protein</fullName>
    </submittedName>
</protein>